<evidence type="ECO:0000256" key="1">
    <source>
        <dbReference type="ARBA" id="ARBA00022741"/>
    </source>
</evidence>
<dbReference type="InterPro" id="IPR001482">
    <property type="entry name" value="T2SS/T4SS_dom"/>
</dbReference>
<dbReference type="EMBL" id="UOGJ01000007">
    <property type="protein sequence ID" value="VAX34828.1"/>
    <property type="molecule type" value="Genomic_DNA"/>
</dbReference>
<proteinExistence type="predicted"/>
<protein>
    <submittedName>
        <fullName evidence="4">Type IV fimbrial assembly, ATPase PilB</fullName>
    </submittedName>
</protein>
<dbReference type="GO" id="GO:0035438">
    <property type="term" value="F:cyclic-di-GMP binding"/>
    <property type="evidence" value="ECO:0007669"/>
    <property type="project" value="InterPro"/>
</dbReference>
<dbReference type="PROSITE" id="PS00662">
    <property type="entry name" value="T2SP_E"/>
    <property type="match status" value="1"/>
</dbReference>
<name>A0A3B1DFT3_9ZZZZ</name>
<dbReference type="Gene3D" id="3.30.450.90">
    <property type="match status" value="1"/>
</dbReference>
<gene>
    <name evidence="4" type="ORF">MNBD_UNCLBAC01-960</name>
</gene>
<dbReference type="SUPFAM" id="SSF160246">
    <property type="entry name" value="EspE N-terminal domain-like"/>
    <property type="match status" value="1"/>
</dbReference>
<dbReference type="Pfam" id="PF07238">
    <property type="entry name" value="PilZ"/>
    <property type="match status" value="1"/>
</dbReference>
<dbReference type="Gene3D" id="3.40.50.300">
    <property type="entry name" value="P-loop containing nucleotide triphosphate hydrolases"/>
    <property type="match status" value="1"/>
</dbReference>
<dbReference type="SUPFAM" id="SSF52540">
    <property type="entry name" value="P-loop containing nucleoside triphosphate hydrolases"/>
    <property type="match status" value="1"/>
</dbReference>
<dbReference type="Pfam" id="PF05157">
    <property type="entry name" value="MshEN"/>
    <property type="match status" value="1"/>
</dbReference>
<dbReference type="AlphaFoldDB" id="A0A3B1DFT3"/>
<dbReference type="GO" id="GO:0005524">
    <property type="term" value="F:ATP binding"/>
    <property type="evidence" value="ECO:0007669"/>
    <property type="project" value="UniProtKB-KW"/>
</dbReference>
<feature type="domain" description="Bacterial type II secretion system protein E" evidence="3">
    <location>
        <begin position="384"/>
        <end position="398"/>
    </location>
</feature>
<evidence type="ECO:0000313" key="4">
    <source>
        <dbReference type="EMBL" id="VAX34828.1"/>
    </source>
</evidence>
<dbReference type="PANTHER" id="PTHR30258:SF3">
    <property type="entry name" value="SLL1921 PROTEIN"/>
    <property type="match status" value="1"/>
</dbReference>
<dbReference type="InterPro" id="IPR007831">
    <property type="entry name" value="T2SS_GspE_N"/>
</dbReference>
<dbReference type="SMART" id="SM00382">
    <property type="entry name" value="AAA"/>
    <property type="match status" value="1"/>
</dbReference>
<evidence type="ECO:0000259" key="3">
    <source>
        <dbReference type="PROSITE" id="PS00662"/>
    </source>
</evidence>
<sequence>MKKFDKILHDGVIGNNLLSGNELQTYVAAAQVTNMPLQEYFVKNEILTEKQILIVFSQSLKLPLIDFNKITIAQEVVDKVPIKFAGYYHCMPVKLEGAVLVIAAAVPLDLRTQDEIRTHLGFRIKVALAEKIQIDEALKKYYGLASDTIDRLMSNDTINTEIIDDPSQWVEDLEQRAEDPTVSNLVNEIILEAYRQRATDIHIEPYRNKVRFRYRIDGVLVDANLPPKVKHFLPQILSRIKILANLSITEKRLPQDGSAVVKTREQQLDLRISTMPTPRGESMVIRILPTKIMLFSLSKLGFDKKGVEDFRDLIKKPHGIIFMTGPTGSGKTTSLYACLNEINSAQRKIITIEDPVEYEMSGITQVQVNTKVNFDFSRGLRSILRHDPDILMVGEVRDLETAEVSIRTALTGHLVFSTLHTNDAASGVTRLIDMGVEPYLVASSVEAFVAQRLVRVICPKCKEENKDVSLVVKEEIQRSLSLPSIEEIKIYHGKGCDFCHNTGFYGRKAIYEILRITDAIRVAILEKPRSDYIKRIALQEGIMTLRQNGWKSVLAGETTPDEIVNATVKDDIPQKKNVLHPKPEESLTLPEEKSPLTNSPLIKIKKRDSWAVKNTYDARIYPRVFSPIELRYQLLKQDSKNSDFLISDGVEYATRTEDISAGGMRFIAKEILPVGSILGVKIQLGEGSKPVECLAKVCRVEEDSLENIYAMVNYYLDLSSADRVAISKFVEKNIKNEEVSLS</sequence>
<keyword evidence="1" id="KW-0547">Nucleotide-binding</keyword>
<reference evidence="4" key="1">
    <citation type="submission" date="2018-06" db="EMBL/GenBank/DDBJ databases">
        <authorList>
            <person name="Zhirakovskaya E."/>
        </authorList>
    </citation>
    <scope>NUCLEOTIDE SEQUENCE</scope>
</reference>
<evidence type="ECO:0000256" key="2">
    <source>
        <dbReference type="ARBA" id="ARBA00022840"/>
    </source>
</evidence>
<dbReference type="Pfam" id="PF00437">
    <property type="entry name" value="T2SSE"/>
    <property type="match status" value="1"/>
</dbReference>
<dbReference type="Gene3D" id="3.30.300.160">
    <property type="entry name" value="Type II secretion system, protein E, N-terminal domain"/>
    <property type="match status" value="1"/>
</dbReference>
<dbReference type="FunFam" id="3.40.50.300:FF:000398">
    <property type="entry name" value="Type IV pilus assembly ATPase PilB"/>
    <property type="match status" value="1"/>
</dbReference>
<dbReference type="Gene3D" id="2.40.10.220">
    <property type="entry name" value="predicted glycosyltransferase like domains"/>
    <property type="match status" value="1"/>
</dbReference>
<dbReference type="CDD" id="cd01129">
    <property type="entry name" value="PulE-GspE-like"/>
    <property type="match status" value="1"/>
</dbReference>
<dbReference type="PANTHER" id="PTHR30258">
    <property type="entry name" value="TYPE II SECRETION SYSTEM PROTEIN GSPE-RELATED"/>
    <property type="match status" value="1"/>
</dbReference>
<dbReference type="InterPro" id="IPR027417">
    <property type="entry name" value="P-loop_NTPase"/>
</dbReference>
<dbReference type="GO" id="GO:0005886">
    <property type="term" value="C:plasma membrane"/>
    <property type="evidence" value="ECO:0007669"/>
    <property type="project" value="TreeGrafter"/>
</dbReference>
<dbReference type="InterPro" id="IPR003593">
    <property type="entry name" value="AAA+_ATPase"/>
</dbReference>
<dbReference type="InterPro" id="IPR009875">
    <property type="entry name" value="PilZ_domain"/>
</dbReference>
<organism evidence="4">
    <name type="scientific">hydrothermal vent metagenome</name>
    <dbReference type="NCBI Taxonomy" id="652676"/>
    <lineage>
        <taxon>unclassified sequences</taxon>
        <taxon>metagenomes</taxon>
        <taxon>ecological metagenomes</taxon>
    </lineage>
</organism>
<keyword evidence="2" id="KW-0067">ATP-binding</keyword>
<accession>A0A3B1DFT3</accession>
<dbReference type="GO" id="GO:0016887">
    <property type="term" value="F:ATP hydrolysis activity"/>
    <property type="evidence" value="ECO:0007669"/>
    <property type="project" value="TreeGrafter"/>
</dbReference>
<dbReference type="InterPro" id="IPR037257">
    <property type="entry name" value="T2SS_E_N_sf"/>
</dbReference>